<organism evidence="2 3">
    <name type="scientific">Flagellimonas ochracea</name>
    <dbReference type="NCBI Taxonomy" id="2696472"/>
    <lineage>
        <taxon>Bacteria</taxon>
        <taxon>Pseudomonadati</taxon>
        <taxon>Bacteroidota</taxon>
        <taxon>Flavobacteriia</taxon>
        <taxon>Flavobacteriales</taxon>
        <taxon>Flavobacteriaceae</taxon>
        <taxon>Flagellimonas</taxon>
    </lineage>
</organism>
<evidence type="ECO:0000256" key="1">
    <source>
        <dbReference type="SAM" id="Phobius"/>
    </source>
</evidence>
<feature type="transmembrane region" description="Helical" evidence="1">
    <location>
        <begin position="117"/>
        <end position="140"/>
    </location>
</feature>
<sequence length="147" mass="16447">MSIATIIYFLLTNLLGVSGTEWAGWLGYTPYLIVIFIGQKNLDKVYQTSYKSRFFFGALISLLAAMVSSLFMYVYLTYIDDLMVRTVVENAINTLDKEDANYTQLVVKIKEGITPLFYLKFGTLAGIVVGILVSAATAIFTRKIVKN</sequence>
<keyword evidence="1" id="KW-0812">Transmembrane</keyword>
<proteinExistence type="predicted"/>
<dbReference type="Pfam" id="PF13858">
    <property type="entry name" value="DUF4199"/>
    <property type="match status" value="1"/>
</dbReference>
<keyword evidence="1" id="KW-1133">Transmembrane helix</keyword>
<name>A0A964TF08_9FLAO</name>
<feature type="transmembrane region" description="Helical" evidence="1">
    <location>
        <begin position="26"/>
        <end position="42"/>
    </location>
</feature>
<gene>
    <name evidence="2" type="ORF">GTQ34_14555</name>
</gene>
<feature type="transmembrane region" description="Helical" evidence="1">
    <location>
        <begin position="54"/>
        <end position="76"/>
    </location>
</feature>
<dbReference type="AlphaFoldDB" id="A0A964TF08"/>
<keyword evidence="3" id="KW-1185">Reference proteome</keyword>
<dbReference type="EMBL" id="JAAABI010000006">
    <property type="protein sequence ID" value="NAY93134.1"/>
    <property type="molecule type" value="Genomic_DNA"/>
</dbReference>
<protein>
    <submittedName>
        <fullName evidence="2">DUF4199 family protein</fullName>
    </submittedName>
</protein>
<dbReference type="InterPro" id="IPR025250">
    <property type="entry name" value="DUF4199"/>
</dbReference>
<evidence type="ECO:0000313" key="2">
    <source>
        <dbReference type="EMBL" id="NAY93134.1"/>
    </source>
</evidence>
<keyword evidence="1" id="KW-0472">Membrane</keyword>
<evidence type="ECO:0000313" key="3">
    <source>
        <dbReference type="Proteomes" id="UP000667650"/>
    </source>
</evidence>
<dbReference type="Proteomes" id="UP000667650">
    <property type="component" value="Unassembled WGS sequence"/>
</dbReference>
<reference evidence="2" key="1">
    <citation type="submission" date="2020-01" db="EMBL/GenBank/DDBJ databases">
        <title>Muricauda ochracea sp. nov., isolated from a tidal flat of Garorim bay in Korea.</title>
        <authorList>
            <person name="Kim D."/>
            <person name="Yoo Y."/>
            <person name="Kim J.-J."/>
        </authorList>
    </citation>
    <scope>NUCLEOTIDE SEQUENCE</scope>
    <source>
        <strain evidence="2">JGD-17</strain>
    </source>
</reference>
<comment type="caution">
    <text evidence="2">The sequence shown here is derived from an EMBL/GenBank/DDBJ whole genome shotgun (WGS) entry which is preliminary data.</text>
</comment>
<accession>A0A964TF08</accession>